<dbReference type="OrthoDB" id="5972251at2759"/>
<keyword evidence="3" id="KW-1185">Reference proteome</keyword>
<sequence>QILGLQPYHFEPVIDTIPESSESDDDYSSEEEDRSRLDNLDWSQCEHCQIIDRVEECVCCHEIPEIMNKNEEVFETDKLKEKPNCITDNPGKEIRVPLPSCAASCIRAHCPPPCLEEDFEFEGFHFADE</sequence>
<feature type="non-terminal residue" evidence="2">
    <location>
        <position position="129"/>
    </location>
</feature>
<gene>
    <name evidence="2" type="ORF">PACLA_8A052711</name>
</gene>
<comment type="caution">
    <text evidence="2">The sequence shown here is derived from an EMBL/GenBank/DDBJ whole genome shotgun (WGS) entry which is preliminary data.</text>
</comment>
<reference evidence="2" key="1">
    <citation type="submission" date="2020-04" db="EMBL/GenBank/DDBJ databases">
        <authorList>
            <person name="Alioto T."/>
            <person name="Alioto T."/>
            <person name="Gomez Garrido J."/>
        </authorList>
    </citation>
    <scope>NUCLEOTIDE SEQUENCE</scope>
    <source>
        <strain evidence="2">A484AB</strain>
    </source>
</reference>
<feature type="region of interest" description="Disordered" evidence="1">
    <location>
        <begin position="1"/>
        <end position="37"/>
    </location>
</feature>
<feature type="compositionally biased region" description="Acidic residues" evidence="1">
    <location>
        <begin position="21"/>
        <end position="32"/>
    </location>
</feature>
<dbReference type="Proteomes" id="UP001152795">
    <property type="component" value="Unassembled WGS sequence"/>
</dbReference>
<proteinExistence type="predicted"/>
<evidence type="ECO:0000313" key="2">
    <source>
        <dbReference type="EMBL" id="CAB4025670.1"/>
    </source>
</evidence>
<organism evidence="2 3">
    <name type="scientific">Paramuricea clavata</name>
    <name type="common">Red gorgonian</name>
    <name type="synonym">Violescent sea-whip</name>
    <dbReference type="NCBI Taxonomy" id="317549"/>
    <lineage>
        <taxon>Eukaryota</taxon>
        <taxon>Metazoa</taxon>
        <taxon>Cnidaria</taxon>
        <taxon>Anthozoa</taxon>
        <taxon>Octocorallia</taxon>
        <taxon>Malacalcyonacea</taxon>
        <taxon>Plexauridae</taxon>
        <taxon>Paramuricea</taxon>
    </lineage>
</organism>
<evidence type="ECO:0000256" key="1">
    <source>
        <dbReference type="SAM" id="MobiDB-lite"/>
    </source>
</evidence>
<name>A0A7D9L918_PARCT</name>
<protein>
    <submittedName>
        <fullName evidence="2">Uncharacterized protein</fullName>
    </submittedName>
</protein>
<dbReference type="EMBL" id="CACRXK020013746">
    <property type="protein sequence ID" value="CAB4025670.1"/>
    <property type="molecule type" value="Genomic_DNA"/>
</dbReference>
<dbReference type="AlphaFoldDB" id="A0A7D9L918"/>
<evidence type="ECO:0000313" key="3">
    <source>
        <dbReference type="Proteomes" id="UP001152795"/>
    </source>
</evidence>
<accession>A0A7D9L918</accession>